<dbReference type="InterPro" id="IPR019734">
    <property type="entry name" value="TPR_rpt"/>
</dbReference>
<dbReference type="InterPro" id="IPR003661">
    <property type="entry name" value="HisK_dim/P_dom"/>
</dbReference>
<sequence>MAEGFPQAGAVPGEPTPGRRLGNRFEVLQRLKAGRGISTWLGSDLRTGGRVVIKVTSTSSMGPTSRQRLEHEAAVLSELHSSFLVPMIHLGVAGDLLYLVTPYIPGETLEERLRRGSLSLQEVLTLAQCVLAALAEAHRHGVLHRDVKPANIIVEGQPLERATLVDFGLSRSERLDPSLRDLPVGTARYLSPEQAGLLNRPVETTSDLYSVGIVLFEALSGRPAFDGGSVGEVLRQHLAARPKLRSGGVEIPRALEELVGRLLQTDPTDRYQSAESALADLRALDEALSHGEAEPELVTGAHDQRRSLTEPSFVGRYEELAVLERELERTRSEPGRLVVVEAESGGGKSRLLEELSARAVHHRAWVLQGQAQDQAAQRPFQLFQGVAAGIAAAARERPALVEVLRQRLGGQETALATVLPQMEPVLRPAPQQHLGPESFGESRGIRALTSLLSALGTEAEPAVVLLDDCQWADELTLRAIEAWQQTASQSGGHVMLVVSFRSEEAGPGHMLRRLKPTAHLRLATFGAADVARMAESMAGALPPEAIELVARLSEGNPFMASAVLHGLVEDGALVPGPDGWQVDPDAMAHVRSSRQAASFLVRRLKRLPVDSLRLLSVGAVLGKSFDLERVSALSGTHRQQVATALAEPRRRHMLWEDSRDRYTFVHDKLREALLGLLRPEERKELHRLTAATIASSPQADPFELAYHFDAAGEYTQALPYALVAAERARKQFALATSELNYRIAQRGAEGADSGTRYRIAAGLGDVLMLRGRYEEAQQQLELAQSLAHERVEQARIWSKLGELAFKSGRGDEGNAALEKGLKLLGRWVPKSNTLRGLGAVWEMVVQAGHTLLPGTWLGRRPLENSEEDLLAVHLYSRLAYGYWYQYGRMAVLWAHLRELNIAERYPATPELAQAYSVHSPVATVLPWFDRAIAYVTRSLEMRREMGDVWGQGQSLHFYGLALYCSGHFEECIDRIREAIRLLARTGDRWEVNNAHFQLAMALYRLGRLREALKSAQQLYQAALAIGDRYAVRLALEVWGKAAGGRISRTLLEAELANPGADPQSRAGVLMSEAIRQLHEGDAEGAVTTLEQADQLVHNTHLRSEYVAPVPAWLTTALRRRLEGVSSFAPDRRSRLLAQAENIAERAYKVARIYRNNLPHALRERGLLSAMAGRERKARRWLDQSLQVAEELKMRHERAQTLLARGHVGRELGWPEAAEDLKTAARELQEMEQGLGEESFTPNAPADRLETLSLADRFPRVLEAGRRIASALTREAVFEAVRQSMLELLRAEHCVVLDPAEVLPEEVRAAEGVSRTAINQALETGRPAILGQGMPGGVSDSMEMIGVRSLLCAPLQVRGKTVACVCASHRQVGELFSEDEEKLTGFITTLASVALENAEGFERMMALSEERGRLYREEQEAVRRRDDFLSIAAHELKTPLTSLQLHLQGLMSQVRQTTQLMPPERVATKLESANLQTQRLGKLVNELLDISRVAQGQLLGKLEEVDLVALVRGVIERSREALARAECPIELHTSGSVTGRWDSLRLEQVVGNLLTNAMKYGAGKRIQVWIERDATQARLKVQDEGIGIAPEDAQRIFERFERAVSVRHYGGFGIGLWLVREIVQALGGSVHVASAPGQGALFTVTLPLSGPESSSVGDPPLSAASAPGR</sequence>
<dbReference type="InterPro" id="IPR011009">
    <property type="entry name" value="Kinase-like_dom_sf"/>
</dbReference>
<keyword evidence="4" id="KW-0808">Transferase</keyword>
<dbReference type="EMBL" id="JMCB01000020">
    <property type="protein sequence ID" value="KFE62687.1"/>
    <property type="molecule type" value="Genomic_DNA"/>
</dbReference>
<dbReference type="Gene3D" id="1.10.510.10">
    <property type="entry name" value="Transferase(Phosphotransferase) domain 1"/>
    <property type="match status" value="1"/>
</dbReference>
<dbReference type="InterPro" id="IPR000719">
    <property type="entry name" value="Prot_kinase_dom"/>
</dbReference>
<dbReference type="CDD" id="cd14014">
    <property type="entry name" value="STKc_PknB_like"/>
    <property type="match status" value="1"/>
</dbReference>
<dbReference type="InterPro" id="IPR003594">
    <property type="entry name" value="HATPase_dom"/>
</dbReference>
<dbReference type="PRINTS" id="PR00344">
    <property type="entry name" value="BCTRLSENSOR"/>
</dbReference>
<evidence type="ECO:0000256" key="6">
    <source>
        <dbReference type="ARBA" id="ARBA00023012"/>
    </source>
</evidence>
<comment type="caution">
    <text evidence="10">The sequence shown here is derived from an EMBL/GenBank/DDBJ whole genome shotgun (WGS) entry which is preliminary data.</text>
</comment>
<dbReference type="SMART" id="SM00388">
    <property type="entry name" value="HisKA"/>
    <property type="match status" value="1"/>
</dbReference>
<dbReference type="InterPro" id="IPR029016">
    <property type="entry name" value="GAF-like_dom_sf"/>
</dbReference>
<dbReference type="GO" id="GO:0000155">
    <property type="term" value="F:phosphorelay sensor kinase activity"/>
    <property type="evidence" value="ECO:0007669"/>
    <property type="project" value="InterPro"/>
</dbReference>
<keyword evidence="11" id="KW-1185">Reference proteome</keyword>
<dbReference type="Proteomes" id="UP000028725">
    <property type="component" value="Unassembled WGS sequence"/>
</dbReference>
<dbReference type="SUPFAM" id="SSF47384">
    <property type="entry name" value="Homodimeric domain of signal transducing histidine kinase"/>
    <property type="match status" value="1"/>
</dbReference>
<dbReference type="InterPro" id="IPR041664">
    <property type="entry name" value="AAA_16"/>
</dbReference>
<evidence type="ECO:0000259" key="8">
    <source>
        <dbReference type="PROSITE" id="PS50011"/>
    </source>
</evidence>
<dbReference type="InterPro" id="IPR036097">
    <property type="entry name" value="HisK_dim/P_sf"/>
</dbReference>
<feature type="region of interest" description="Disordered" evidence="7">
    <location>
        <begin position="1649"/>
        <end position="1668"/>
    </location>
</feature>
<dbReference type="Pfam" id="PF00069">
    <property type="entry name" value="Pkinase"/>
    <property type="match status" value="1"/>
</dbReference>
<dbReference type="SUPFAM" id="SSF52540">
    <property type="entry name" value="P-loop containing nucleoside triphosphate hydrolases"/>
    <property type="match status" value="1"/>
</dbReference>
<evidence type="ECO:0000259" key="9">
    <source>
        <dbReference type="PROSITE" id="PS50109"/>
    </source>
</evidence>
<keyword evidence="6" id="KW-0902">Two-component regulatory system</keyword>
<protein>
    <recommendedName>
        <fullName evidence="2">histidine kinase</fullName>
        <ecNumber evidence="2">2.7.13.3</ecNumber>
    </recommendedName>
</protein>
<dbReference type="STRING" id="394096.DB31_3801"/>
<evidence type="ECO:0000256" key="3">
    <source>
        <dbReference type="ARBA" id="ARBA00022553"/>
    </source>
</evidence>
<dbReference type="SMART" id="SM00065">
    <property type="entry name" value="GAF"/>
    <property type="match status" value="1"/>
</dbReference>
<dbReference type="SUPFAM" id="SSF55781">
    <property type="entry name" value="GAF domain-like"/>
    <property type="match status" value="1"/>
</dbReference>
<evidence type="ECO:0000313" key="11">
    <source>
        <dbReference type="Proteomes" id="UP000028725"/>
    </source>
</evidence>
<evidence type="ECO:0000313" key="10">
    <source>
        <dbReference type="EMBL" id="KFE62687.1"/>
    </source>
</evidence>
<dbReference type="OrthoDB" id="5476122at2"/>
<dbReference type="InterPro" id="IPR036890">
    <property type="entry name" value="HATPase_C_sf"/>
</dbReference>
<dbReference type="RefSeq" id="WP_044196952.1">
    <property type="nucleotide sequence ID" value="NZ_JMCB01000020.1"/>
</dbReference>
<name>A0A085W4S4_9BACT</name>
<dbReference type="Pfam" id="PF02518">
    <property type="entry name" value="HATPase_c"/>
    <property type="match status" value="1"/>
</dbReference>
<proteinExistence type="predicted"/>
<gene>
    <name evidence="10" type="ORF">DB31_3801</name>
</gene>
<dbReference type="Pfam" id="PF00512">
    <property type="entry name" value="HisKA"/>
    <property type="match status" value="1"/>
</dbReference>
<dbReference type="GO" id="GO:0005524">
    <property type="term" value="F:ATP binding"/>
    <property type="evidence" value="ECO:0007669"/>
    <property type="project" value="InterPro"/>
</dbReference>
<dbReference type="PATRIC" id="fig|394096.3.peg.7536"/>
<dbReference type="InterPro" id="IPR011990">
    <property type="entry name" value="TPR-like_helical_dom_sf"/>
</dbReference>
<dbReference type="InterPro" id="IPR050736">
    <property type="entry name" value="Sensor_HK_Regulatory"/>
</dbReference>
<dbReference type="InterPro" id="IPR005467">
    <property type="entry name" value="His_kinase_dom"/>
</dbReference>
<dbReference type="Gene3D" id="3.30.450.40">
    <property type="match status" value="1"/>
</dbReference>
<evidence type="ECO:0000256" key="7">
    <source>
        <dbReference type="SAM" id="MobiDB-lite"/>
    </source>
</evidence>
<keyword evidence="3" id="KW-0597">Phosphoprotein</keyword>
<dbReference type="SUPFAM" id="SSF48452">
    <property type="entry name" value="TPR-like"/>
    <property type="match status" value="2"/>
</dbReference>
<dbReference type="Gene3D" id="1.25.40.10">
    <property type="entry name" value="Tetratricopeptide repeat domain"/>
    <property type="match status" value="2"/>
</dbReference>
<accession>A0A085W4S4</accession>
<dbReference type="InterPro" id="IPR027417">
    <property type="entry name" value="P-loop_NTPase"/>
</dbReference>
<dbReference type="EC" id="2.7.13.3" evidence="2"/>
<dbReference type="SMART" id="SM00220">
    <property type="entry name" value="S_TKc"/>
    <property type="match status" value="1"/>
</dbReference>
<dbReference type="PROSITE" id="PS50109">
    <property type="entry name" value="HIS_KIN"/>
    <property type="match status" value="1"/>
</dbReference>
<keyword evidence="5" id="KW-0418">Kinase</keyword>
<evidence type="ECO:0000256" key="4">
    <source>
        <dbReference type="ARBA" id="ARBA00022679"/>
    </source>
</evidence>
<dbReference type="InterPro" id="IPR004358">
    <property type="entry name" value="Sig_transdc_His_kin-like_C"/>
</dbReference>
<feature type="domain" description="Histidine kinase" evidence="9">
    <location>
        <begin position="1430"/>
        <end position="1649"/>
    </location>
</feature>
<evidence type="ECO:0000256" key="2">
    <source>
        <dbReference type="ARBA" id="ARBA00012438"/>
    </source>
</evidence>
<evidence type="ECO:0000256" key="5">
    <source>
        <dbReference type="ARBA" id="ARBA00022777"/>
    </source>
</evidence>
<feature type="region of interest" description="Disordered" evidence="7">
    <location>
        <begin position="1"/>
        <end position="21"/>
    </location>
</feature>
<dbReference type="InterPro" id="IPR008271">
    <property type="entry name" value="Ser/Thr_kinase_AS"/>
</dbReference>
<feature type="domain" description="Protein kinase" evidence="8">
    <location>
        <begin position="25"/>
        <end position="288"/>
    </location>
</feature>
<organism evidence="10 11">
    <name type="scientific">Hyalangium minutum</name>
    <dbReference type="NCBI Taxonomy" id="394096"/>
    <lineage>
        <taxon>Bacteria</taxon>
        <taxon>Pseudomonadati</taxon>
        <taxon>Myxococcota</taxon>
        <taxon>Myxococcia</taxon>
        <taxon>Myxococcales</taxon>
        <taxon>Cystobacterineae</taxon>
        <taxon>Archangiaceae</taxon>
        <taxon>Hyalangium</taxon>
    </lineage>
</organism>
<dbReference type="SUPFAM" id="SSF56112">
    <property type="entry name" value="Protein kinase-like (PK-like)"/>
    <property type="match status" value="1"/>
</dbReference>
<dbReference type="Gene3D" id="3.30.565.10">
    <property type="entry name" value="Histidine kinase-like ATPase, C-terminal domain"/>
    <property type="match status" value="1"/>
</dbReference>
<dbReference type="SMART" id="SM00028">
    <property type="entry name" value="TPR"/>
    <property type="match status" value="5"/>
</dbReference>
<reference evidence="10 11" key="1">
    <citation type="submission" date="2014-04" db="EMBL/GenBank/DDBJ databases">
        <title>Genome assembly of Hyalangium minutum DSM 14724.</title>
        <authorList>
            <person name="Sharma G."/>
            <person name="Subramanian S."/>
        </authorList>
    </citation>
    <scope>NUCLEOTIDE SEQUENCE [LARGE SCALE GENOMIC DNA]</scope>
    <source>
        <strain evidence="10 11">DSM 14724</strain>
    </source>
</reference>
<dbReference type="Gene3D" id="1.10.287.130">
    <property type="match status" value="1"/>
</dbReference>
<dbReference type="PANTHER" id="PTHR43711:SF1">
    <property type="entry name" value="HISTIDINE KINASE 1"/>
    <property type="match status" value="1"/>
</dbReference>
<dbReference type="SUPFAM" id="SSF55874">
    <property type="entry name" value="ATPase domain of HSP90 chaperone/DNA topoisomerase II/histidine kinase"/>
    <property type="match status" value="1"/>
</dbReference>
<comment type="catalytic activity">
    <reaction evidence="1">
        <text>ATP + protein L-histidine = ADP + protein N-phospho-L-histidine.</text>
        <dbReference type="EC" id="2.7.13.3"/>
    </reaction>
</comment>
<dbReference type="FunFam" id="3.30.565.10:FF:000006">
    <property type="entry name" value="Sensor histidine kinase WalK"/>
    <property type="match status" value="1"/>
</dbReference>
<dbReference type="Pfam" id="PF13191">
    <property type="entry name" value="AAA_16"/>
    <property type="match status" value="1"/>
</dbReference>
<dbReference type="Pfam" id="PF01590">
    <property type="entry name" value="GAF"/>
    <property type="match status" value="1"/>
</dbReference>
<dbReference type="PROSITE" id="PS50011">
    <property type="entry name" value="PROTEIN_KINASE_DOM"/>
    <property type="match status" value="1"/>
</dbReference>
<dbReference type="CDD" id="cd00082">
    <property type="entry name" value="HisKA"/>
    <property type="match status" value="1"/>
</dbReference>
<dbReference type="PANTHER" id="PTHR43711">
    <property type="entry name" value="TWO-COMPONENT HISTIDINE KINASE"/>
    <property type="match status" value="1"/>
</dbReference>
<dbReference type="PROSITE" id="PS00108">
    <property type="entry name" value="PROTEIN_KINASE_ST"/>
    <property type="match status" value="1"/>
</dbReference>
<dbReference type="Gene3D" id="3.40.50.300">
    <property type="entry name" value="P-loop containing nucleotide triphosphate hydrolases"/>
    <property type="match status" value="1"/>
</dbReference>
<evidence type="ECO:0000256" key="1">
    <source>
        <dbReference type="ARBA" id="ARBA00000085"/>
    </source>
</evidence>
<dbReference type="InterPro" id="IPR003018">
    <property type="entry name" value="GAF"/>
</dbReference>
<dbReference type="SMART" id="SM00387">
    <property type="entry name" value="HATPase_c"/>
    <property type="match status" value="1"/>
</dbReference>